<dbReference type="InterPro" id="IPR020806">
    <property type="entry name" value="PKS_PP-bd"/>
</dbReference>
<keyword evidence="3" id="KW-0597">Phosphoprotein</keyword>
<gene>
    <name evidence="6" type="ORF">DLJ60_20600</name>
</gene>
<name>A0ABX9Y051_MICCH</name>
<dbReference type="PANTHER" id="PTHR45527:SF1">
    <property type="entry name" value="FATTY ACID SYNTHASE"/>
    <property type="match status" value="1"/>
</dbReference>
<dbReference type="InterPro" id="IPR025110">
    <property type="entry name" value="AMP-bd_C"/>
</dbReference>
<dbReference type="Gene3D" id="3.30.300.30">
    <property type="match status" value="1"/>
</dbReference>
<dbReference type="Gene3D" id="3.30.559.10">
    <property type="entry name" value="Chloramphenicol acetyltransferase-like domain"/>
    <property type="match status" value="1"/>
</dbReference>
<dbReference type="InterPro" id="IPR020845">
    <property type="entry name" value="AMP-binding_CS"/>
</dbReference>
<dbReference type="CDD" id="cd17646">
    <property type="entry name" value="A_NRPS_AB3403-like"/>
    <property type="match status" value="1"/>
</dbReference>
<proteinExistence type="predicted"/>
<dbReference type="InterPro" id="IPR001242">
    <property type="entry name" value="Condensation_dom"/>
</dbReference>
<feature type="domain" description="Carrier" evidence="5">
    <location>
        <begin position="1016"/>
        <end position="1091"/>
    </location>
</feature>
<reference evidence="6 7" key="1">
    <citation type="submission" date="2018-05" db="EMBL/GenBank/DDBJ databases">
        <title>Micromonospora from Atacama Desert.</title>
        <authorList>
            <person name="Carro L."/>
            <person name="Goodfellow M."/>
            <person name="Klenk H.-P."/>
        </authorList>
    </citation>
    <scope>NUCLEOTIDE SEQUENCE [LARGE SCALE GENOMIC DNA]</scope>
    <source>
        <strain evidence="6 7">LB41</strain>
    </source>
</reference>
<feature type="compositionally biased region" description="Basic residues" evidence="4">
    <location>
        <begin position="1110"/>
        <end position="1123"/>
    </location>
</feature>
<dbReference type="InterPro" id="IPR045851">
    <property type="entry name" value="AMP-bd_C_sf"/>
</dbReference>
<dbReference type="PANTHER" id="PTHR45527">
    <property type="entry name" value="NONRIBOSOMAL PEPTIDE SYNTHETASE"/>
    <property type="match status" value="1"/>
</dbReference>
<dbReference type="Pfam" id="PF00501">
    <property type="entry name" value="AMP-binding"/>
    <property type="match status" value="1"/>
</dbReference>
<dbReference type="CDD" id="cd19531">
    <property type="entry name" value="LCL_NRPS-like"/>
    <property type="match status" value="1"/>
</dbReference>
<dbReference type="Proteomes" id="UP000274694">
    <property type="component" value="Unassembled WGS sequence"/>
</dbReference>
<dbReference type="Pfam" id="PF00550">
    <property type="entry name" value="PP-binding"/>
    <property type="match status" value="1"/>
</dbReference>
<dbReference type="Gene3D" id="1.10.1200.10">
    <property type="entry name" value="ACP-like"/>
    <property type="match status" value="1"/>
</dbReference>
<dbReference type="InterPro" id="IPR036736">
    <property type="entry name" value="ACP-like_sf"/>
</dbReference>
<evidence type="ECO:0000256" key="1">
    <source>
        <dbReference type="ARBA" id="ARBA00001957"/>
    </source>
</evidence>
<dbReference type="SUPFAM" id="SSF47336">
    <property type="entry name" value="ACP-like"/>
    <property type="match status" value="1"/>
</dbReference>
<dbReference type="InterPro" id="IPR009081">
    <property type="entry name" value="PP-bd_ACP"/>
</dbReference>
<comment type="cofactor">
    <cofactor evidence="1">
        <name>pantetheine 4'-phosphate</name>
        <dbReference type="ChEBI" id="CHEBI:47942"/>
    </cofactor>
</comment>
<evidence type="ECO:0000256" key="3">
    <source>
        <dbReference type="ARBA" id="ARBA00022553"/>
    </source>
</evidence>
<dbReference type="Pfam" id="PF00668">
    <property type="entry name" value="Condensation"/>
    <property type="match status" value="1"/>
</dbReference>
<evidence type="ECO:0000313" key="6">
    <source>
        <dbReference type="EMBL" id="RQW90536.1"/>
    </source>
</evidence>
<dbReference type="Gene3D" id="3.40.50.980">
    <property type="match status" value="2"/>
</dbReference>
<dbReference type="SUPFAM" id="SSF52777">
    <property type="entry name" value="CoA-dependent acyltransferases"/>
    <property type="match status" value="2"/>
</dbReference>
<keyword evidence="2" id="KW-0596">Phosphopantetheine</keyword>
<dbReference type="InterPro" id="IPR010071">
    <property type="entry name" value="AA_adenyl_dom"/>
</dbReference>
<evidence type="ECO:0000256" key="4">
    <source>
        <dbReference type="SAM" id="MobiDB-lite"/>
    </source>
</evidence>
<comment type="caution">
    <text evidence="6">The sequence shown here is derived from an EMBL/GenBank/DDBJ whole genome shotgun (WGS) entry which is preliminary data.</text>
</comment>
<keyword evidence="7" id="KW-1185">Reference proteome</keyword>
<dbReference type="SUPFAM" id="SSF56801">
    <property type="entry name" value="Acetyl-CoA synthetase-like"/>
    <property type="match status" value="1"/>
</dbReference>
<dbReference type="EMBL" id="QGTA01000220">
    <property type="protein sequence ID" value="RQW90536.1"/>
    <property type="molecule type" value="Genomic_DNA"/>
</dbReference>
<dbReference type="SMART" id="SM00823">
    <property type="entry name" value="PKS_PP"/>
    <property type="match status" value="1"/>
</dbReference>
<sequence length="1123" mass="122448">MTDLDARLAALSPEKRALFEKLLRERGQARPARRENVFPISVMQQGIWFLEQLRPGNPAYLIPAAVRIRGPLDTALLRQAVDGIVARHESLRTTFELRDGRPVQVVHPALAIPLAETDLRGTPAGGDELEARIVAALREPFDITSGPLLRLALLRLGDDDCVLGVAMHHLVSDGWSVGVLLGELSTRYAALATGDRPALPELSVQYGDYAAWQQDWLRGEDLSADLAHWREHLAGAPAVLDLPTDRPRPPVQGFQGASHPFTLPEPVLTALGALGKQHGATTYMALLAAFGVLLRRYSGQDDVVVGVPMANRDRAEVEPLIGFFVNTLPVRVDLTGNPTFTELLGRVRDACLGAYAHQRVPFEKVVEALKPARDLSRPPIFQVGLSYQSDPLPTLALAGVEFERLPLRAQGARFDLELQLFNDAGGVSGWFEYDRDLFEPATMARMAGHYRRIVELAVAGPHTAVDELPLLDADERDAVLALSRGEARRWPGAGWAHEQIAERARRTPELPAVRFAGRTVGYGELLRRANGLARRLRAAGVGPGVRVGLVLERSVELVVGLLAIWQAGGAYVPVDPGLPAGRVALMLDDADPAVVLTQRRLGEKLSWDGPLWYADELLTDDVPADAADDRPTPVRGTDVAYVIYTSGSTGRPKGVPNTFAGIRNRLLWMQDAYGLGPGDRVLQKTPYSFDVSVWEFFWPLMTGATLVVARPDGHRDGAYLVDTIRSEQVTTVHFVPSMLQAFLREPDVERCVSLRRVICSGEALPRDLQDRFFTRSAAELHNLYGPTEAAIDVTAWACRRDDPRPVPIGRPIANTQVYVLDRHLQPVPVGVPGELHIGGVNVALGYLNRPELTAERFVADPFATPAPAGGTAVTGDRDDDRPPARLYRTGDLGRIRADGAIEYLGRLDHQVKLRGFRIELGEIEAALTACPGVTEAVVVARAHGGDTRLVAYLAGPDVPATGELIGRLKERLPDYMVPAVFTTLDALPLTSNGKVDRSALPEPDLARPELRSPYVAPRDELERTVAGIWRELLGVEQVGVDDNFFELGGHSLLMAEARLRLVAAAGRDVTLVELFQFPTVAALAGYLNRPGADGDGLGDAQERAATRRQSLSRRRRRSSAAQA</sequence>
<dbReference type="InterPro" id="IPR000873">
    <property type="entry name" value="AMP-dep_synth/lig_dom"/>
</dbReference>
<protein>
    <submittedName>
        <fullName evidence="6">Non-ribosomal peptide synthetase</fullName>
    </submittedName>
</protein>
<dbReference type="Gene3D" id="3.30.559.30">
    <property type="entry name" value="Nonribosomal peptide synthetase, condensation domain"/>
    <property type="match status" value="1"/>
</dbReference>
<evidence type="ECO:0000313" key="7">
    <source>
        <dbReference type="Proteomes" id="UP000274694"/>
    </source>
</evidence>
<dbReference type="RefSeq" id="WP_069088348.1">
    <property type="nucleotide sequence ID" value="NZ_QGTA01000220.1"/>
</dbReference>
<dbReference type="Gene3D" id="2.30.38.10">
    <property type="entry name" value="Luciferase, Domain 3"/>
    <property type="match status" value="1"/>
</dbReference>
<dbReference type="PROSITE" id="PS00455">
    <property type="entry name" value="AMP_BINDING"/>
    <property type="match status" value="1"/>
</dbReference>
<dbReference type="PROSITE" id="PS50075">
    <property type="entry name" value="CARRIER"/>
    <property type="match status" value="1"/>
</dbReference>
<dbReference type="NCBIfam" id="TIGR01733">
    <property type="entry name" value="AA-adenyl-dom"/>
    <property type="match status" value="1"/>
</dbReference>
<accession>A0ABX9Y051</accession>
<evidence type="ECO:0000259" key="5">
    <source>
        <dbReference type="PROSITE" id="PS50075"/>
    </source>
</evidence>
<dbReference type="InterPro" id="IPR023213">
    <property type="entry name" value="CAT-like_dom_sf"/>
</dbReference>
<feature type="region of interest" description="Disordered" evidence="4">
    <location>
        <begin position="1092"/>
        <end position="1123"/>
    </location>
</feature>
<evidence type="ECO:0000256" key="2">
    <source>
        <dbReference type="ARBA" id="ARBA00022450"/>
    </source>
</evidence>
<dbReference type="Pfam" id="PF13193">
    <property type="entry name" value="AMP-binding_C"/>
    <property type="match status" value="1"/>
</dbReference>
<organism evidence="6 7">
    <name type="scientific">Micromonospora chalcea</name>
    <dbReference type="NCBI Taxonomy" id="1874"/>
    <lineage>
        <taxon>Bacteria</taxon>
        <taxon>Bacillati</taxon>
        <taxon>Actinomycetota</taxon>
        <taxon>Actinomycetes</taxon>
        <taxon>Micromonosporales</taxon>
        <taxon>Micromonosporaceae</taxon>
        <taxon>Micromonospora</taxon>
    </lineage>
</organism>